<accession>A0AAD5UVC1</accession>
<dbReference type="EMBL" id="JANAWD010000648">
    <property type="protein sequence ID" value="KAJ3476955.1"/>
    <property type="molecule type" value="Genomic_DNA"/>
</dbReference>
<feature type="region of interest" description="Disordered" evidence="1">
    <location>
        <begin position="1"/>
        <end position="168"/>
    </location>
</feature>
<reference evidence="2" key="1">
    <citation type="submission" date="2022-07" db="EMBL/GenBank/DDBJ databases">
        <title>Genome Sequence of Physisporinus lineatus.</title>
        <authorList>
            <person name="Buettner E."/>
        </authorList>
    </citation>
    <scope>NUCLEOTIDE SEQUENCE</scope>
    <source>
        <strain evidence="2">VT162</strain>
    </source>
</reference>
<proteinExistence type="predicted"/>
<feature type="compositionally biased region" description="Polar residues" evidence="1">
    <location>
        <begin position="105"/>
        <end position="124"/>
    </location>
</feature>
<sequence length="240" mass="26027">MSQPYLPSHTPAPPPNPVPQHSTYVPPPPSLPPQPVSSPLDQGFGVVQQFASSQSQINVPPPPPLHDNPSPVYAQGSRPLPQPQQPRRQSTLPTPPMANGGFIPTNVSNQQIAPVSPNLAYNNSIPPPPPLPVQQQVPFPPSPQHLNPGPPPPLPTGNRIVSSSFPVPPRTPVPGSIPMVVPPPPPSILHTQGVPAYQRLHHSIMGNSNRPIKRCHLLPYPRLSRSKRVQRWSERFPHPV</sequence>
<organism evidence="2 3">
    <name type="scientific">Meripilus lineatus</name>
    <dbReference type="NCBI Taxonomy" id="2056292"/>
    <lineage>
        <taxon>Eukaryota</taxon>
        <taxon>Fungi</taxon>
        <taxon>Dikarya</taxon>
        <taxon>Basidiomycota</taxon>
        <taxon>Agaricomycotina</taxon>
        <taxon>Agaricomycetes</taxon>
        <taxon>Polyporales</taxon>
        <taxon>Meripilaceae</taxon>
        <taxon>Meripilus</taxon>
    </lineage>
</organism>
<evidence type="ECO:0000256" key="1">
    <source>
        <dbReference type="SAM" id="MobiDB-lite"/>
    </source>
</evidence>
<evidence type="ECO:0000313" key="3">
    <source>
        <dbReference type="Proteomes" id="UP001212997"/>
    </source>
</evidence>
<dbReference type="AlphaFoldDB" id="A0AAD5UVC1"/>
<evidence type="ECO:0000313" key="2">
    <source>
        <dbReference type="EMBL" id="KAJ3476955.1"/>
    </source>
</evidence>
<name>A0AAD5UVC1_9APHY</name>
<feature type="compositionally biased region" description="Pro residues" evidence="1">
    <location>
        <begin position="25"/>
        <end position="36"/>
    </location>
</feature>
<gene>
    <name evidence="2" type="ORF">NLI96_g10790</name>
</gene>
<dbReference type="Proteomes" id="UP001212997">
    <property type="component" value="Unassembled WGS sequence"/>
</dbReference>
<feature type="compositionally biased region" description="Polar residues" evidence="1">
    <location>
        <begin position="49"/>
        <end position="58"/>
    </location>
</feature>
<feature type="compositionally biased region" description="Pro residues" evidence="1">
    <location>
        <begin position="125"/>
        <end position="155"/>
    </location>
</feature>
<keyword evidence="3" id="KW-1185">Reference proteome</keyword>
<comment type="caution">
    <text evidence="2">The sequence shown here is derived from an EMBL/GenBank/DDBJ whole genome shotgun (WGS) entry which is preliminary data.</text>
</comment>
<protein>
    <submittedName>
        <fullName evidence="2">Uncharacterized protein</fullName>
    </submittedName>
</protein>